<dbReference type="Proteomes" id="UP000503482">
    <property type="component" value="Chromosome"/>
</dbReference>
<dbReference type="EMBL" id="CP053840">
    <property type="protein sequence ID" value="QKF68312.1"/>
    <property type="molecule type" value="Genomic_DNA"/>
</dbReference>
<evidence type="ECO:0000313" key="2">
    <source>
        <dbReference type="EMBL" id="QKF68312.1"/>
    </source>
</evidence>
<keyword evidence="1" id="KW-0812">Transmembrane</keyword>
<feature type="transmembrane region" description="Helical" evidence="1">
    <location>
        <begin position="306"/>
        <end position="330"/>
    </location>
</feature>
<keyword evidence="1" id="KW-0472">Membrane</keyword>
<sequence length="346" mass="38937">MEENNQKKWRYLSFISILIIAVFIFFTYEIKDPSIEVEKELKQVATKEYLEKKIIESLNENKIEDSIIYRDMAEYLNIDLSEELSKKLEEKNTFFSKVKSNTHDFGESFVTGESDSMAGLAGSTISDMLIVGDIRDLSLEGQKLVSGEEYDSLVMGLAAIGVGMSASQLVTLGGSSSLKISTSIMKFAKKTNNLTKKFTKNFSSLLSKSMDYSKLKSIDFKDTKNLKTNFASFGKTIDLKHTKELFENISILSKNVSSKIDTIKLLKYVDNTDDLKRLNKISAKFGSKTKGVFKILGKNALTIGEFIINFTLGLIIQLFSLIISLVVFVASFKSKLMIFNFVKNRV</sequence>
<gene>
    <name evidence="2" type="ORF">AVENP_2833</name>
</gene>
<organism evidence="2 3">
    <name type="scientific">Arcobacter venerupis</name>
    <dbReference type="NCBI Taxonomy" id="1054033"/>
    <lineage>
        <taxon>Bacteria</taxon>
        <taxon>Pseudomonadati</taxon>
        <taxon>Campylobacterota</taxon>
        <taxon>Epsilonproteobacteria</taxon>
        <taxon>Campylobacterales</taxon>
        <taxon>Arcobacteraceae</taxon>
        <taxon>Arcobacter</taxon>
    </lineage>
</organism>
<name>A0AAE7BDD0_9BACT</name>
<proteinExistence type="predicted"/>
<evidence type="ECO:0000313" key="3">
    <source>
        <dbReference type="Proteomes" id="UP000503482"/>
    </source>
</evidence>
<reference evidence="2 3" key="1">
    <citation type="submission" date="2020-05" db="EMBL/GenBank/DDBJ databases">
        <title>Complete genome sequencing of Campylobacter and Arcobacter type strains.</title>
        <authorList>
            <person name="Miller W.G."/>
            <person name="Yee E."/>
        </authorList>
    </citation>
    <scope>NUCLEOTIDE SEQUENCE [LARGE SCALE GENOMIC DNA]</scope>
    <source>
        <strain evidence="2 3">LMG 26156</strain>
    </source>
</reference>
<dbReference type="AlphaFoldDB" id="A0AAE7BDD0"/>
<dbReference type="KEGG" id="avp:AVENP_2833"/>
<keyword evidence="1" id="KW-1133">Transmembrane helix</keyword>
<keyword evidence="3" id="KW-1185">Reference proteome</keyword>
<evidence type="ECO:0000256" key="1">
    <source>
        <dbReference type="SAM" id="Phobius"/>
    </source>
</evidence>
<feature type="transmembrane region" description="Helical" evidence="1">
    <location>
        <begin position="9"/>
        <end position="28"/>
    </location>
</feature>
<protein>
    <submittedName>
        <fullName evidence="2">Membrane protein</fullName>
    </submittedName>
</protein>
<accession>A0AAE7BDD0</accession>